<dbReference type="EMBL" id="VIIS01000073">
    <property type="protein sequence ID" value="KAF0313739.1"/>
    <property type="molecule type" value="Genomic_DNA"/>
</dbReference>
<feature type="coiled-coil region" evidence="1">
    <location>
        <begin position="459"/>
        <end position="486"/>
    </location>
</feature>
<feature type="region of interest" description="Disordered" evidence="2">
    <location>
        <begin position="827"/>
        <end position="847"/>
    </location>
</feature>
<gene>
    <name evidence="3" type="ORF">FJT64_015724</name>
</gene>
<sequence length="940" mass="101473">MSFAPTPVAVCSEPSDKESYASVVKHHLDEAPVQRTAAGTVYAEPPGVTEEEPDTVDGGAATDEPPLLEEALNVPPLSEDQPLPVLAQALAALGRPERAVSLTALPGSQTARAGAAELRAAAAPPLAAAPTARWPELLPLWETTLLYIVGRVDEALSSSALPEPQLSAQAEEMAAAEETLLQLQQRLPRLAQMQDQERRSVAALLDGLIAAAREARRRVPLRRRVADHSLAPDDHPSAADLPLESVQRWLREAASAGPSERSELSAEAESQLHGPAGPLWKQVLTGRAEAGGAEGALILQFPTVMSLLEQPAAPVPADPPALHRLSTQLAALPGPEHSPLPADSLPDLRALSQLWRRLVALLHRQLPAGDPQLHVRQLQLSQLSAARALWEVLDAELAQLDEWREQCDAELTRLLGDTSTDDTQLVPRLEELCSGAAERFCRLRHLRPLLARLQRLVTARSCRLQLTSQEAQLDRLRARLETSAGRALALQLRMLTVRENSARVEEWVRRVRKAVPDEGDEPTEEQLAEQEELRAQLETMEHLGAAAADELDAALATLTVSDEELQRSLLAQTGRWLAEQAARLRAADRATELGWLERRTTATLAAADRADELAPVLAAMETVRDQLSDWERRAARAEPAADDGDDPADSAARLEAARRVSRAALLGRRLGVRLAALRPVADQLAAVRAAEMELYRRLMLLELLAKAGSVPRSAHVPQLQAEVGALHRLVAALKKKHPHCHAAQVTETEIVQLMARLRSLKEEHPLDLEPVDPELMAAVDQLTALVAELEALRAQALPRPDATTIDELETKAAAIQLAHQQLIAAPSEDAKTPPEGTPSAGLAARGQRQREEAAEAVAEAADQCRAAALLWQRLLLLDQLSAGGQAAPPALSQLSAQLAEAAGRLDAVAARLTVTPEQTAAAARDARLLDGVRLQLRQLT</sequence>
<proteinExistence type="predicted"/>
<evidence type="ECO:0000256" key="2">
    <source>
        <dbReference type="SAM" id="MobiDB-lite"/>
    </source>
</evidence>
<comment type="caution">
    <text evidence="3">The sequence shown here is derived from an EMBL/GenBank/DDBJ whole genome shotgun (WGS) entry which is preliminary data.</text>
</comment>
<evidence type="ECO:0000256" key="1">
    <source>
        <dbReference type="SAM" id="Coils"/>
    </source>
</evidence>
<feature type="coiled-coil region" evidence="1">
    <location>
        <begin position="166"/>
        <end position="193"/>
    </location>
</feature>
<dbReference type="Proteomes" id="UP000440578">
    <property type="component" value="Unassembled WGS sequence"/>
</dbReference>
<accession>A0A6A4X8F4</accession>
<dbReference type="OrthoDB" id="10687775at2759"/>
<feature type="region of interest" description="Disordered" evidence="2">
    <location>
        <begin position="252"/>
        <end position="272"/>
    </location>
</feature>
<reference evidence="3 4" key="1">
    <citation type="submission" date="2019-07" db="EMBL/GenBank/DDBJ databases">
        <title>Draft genome assembly of a fouling barnacle, Amphibalanus amphitrite (Darwin, 1854): The first reference genome for Thecostraca.</title>
        <authorList>
            <person name="Kim W."/>
        </authorList>
    </citation>
    <scope>NUCLEOTIDE SEQUENCE [LARGE SCALE GENOMIC DNA]</scope>
    <source>
        <strain evidence="3">SNU_AA5</strain>
        <tissue evidence="3">Soma without cirri and trophi</tissue>
    </source>
</reference>
<dbReference type="AlphaFoldDB" id="A0A6A4X8F4"/>
<protein>
    <recommendedName>
        <fullName evidence="5">Nesprin-1</fullName>
    </recommendedName>
</protein>
<keyword evidence="4" id="KW-1185">Reference proteome</keyword>
<evidence type="ECO:0000313" key="4">
    <source>
        <dbReference type="Proteomes" id="UP000440578"/>
    </source>
</evidence>
<keyword evidence="1" id="KW-0175">Coiled coil</keyword>
<evidence type="ECO:0008006" key="5">
    <source>
        <dbReference type="Google" id="ProtNLM"/>
    </source>
</evidence>
<evidence type="ECO:0000313" key="3">
    <source>
        <dbReference type="EMBL" id="KAF0313739.1"/>
    </source>
</evidence>
<feature type="region of interest" description="Disordered" evidence="2">
    <location>
        <begin position="35"/>
        <end position="63"/>
    </location>
</feature>
<organism evidence="3 4">
    <name type="scientific">Amphibalanus amphitrite</name>
    <name type="common">Striped barnacle</name>
    <name type="synonym">Balanus amphitrite</name>
    <dbReference type="NCBI Taxonomy" id="1232801"/>
    <lineage>
        <taxon>Eukaryota</taxon>
        <taxon>Metazoa</taxon>
        <taxon>Ecdysozoa</taxon>
        <taxon>Arthropoda</taxon>
        <taxon>Crustacea</taxon>
        <taxon>Multicrustacea</taxon>
        <taxon>Cirripedia</taxon>
        <taxon>Thoracica</taxon>
        <taxon>Thoracicalcarea</taxon>
        <taxon>Balanomorpha</taxon>
        <taxon>Balanoidea</taxon>
        <taxon>Balanidae</taxon>
        <taxon>Amphibalaninae</taxon>
        <taxon>Amphibalanus</taxon>
    </lineage>
</organism>
<name>A0A6A4X8F4_AMPAM</name>